<dbReference type="FunFam" id="1.10.287.950:FF:000001">
    <property type="entry name" value="Methyl-accepting chemotaxis sensory transducer"/>
    <property type="match status" value="1"/>
</dbReference>
<protein>
    <submittedName>
        <fullName evidence="8">PAS domain-containing protein</fullName>
    </submittedName>
</protein>
<feature type="transmembrane region" description="Helical" evidence="4">
    <location>
        <begin position="188"/>
        <end position="212"/>
    </location>
</feature>
<evidence type="ECO:0000256" key="4">
    <source>
        <dbReference type="SAM" id="Phobius"/>
    </source>
</evidence>
<reference evidence="8" key="1">
    <citation type="submission" date="2021-04" db="EMBL/GenBank/DDBJ databases">
        <title>Sinoanaerobacter chloroacetimidivorans sp. nov., an obligate anaerobic bacterium isolated from anaerobic sludge.</title>
        <authorList>
            <person name="Bao Y."/>
        </authorList>
    </citation>
    <scope>NUCLEOTIDE SEQUENCE</scope>
    <source>
        <strain evidence="8">BAD-6</strain>
    </source>
</reference>
<evidence type="ECO:0000256" key="2">
    <source>
        <dbReference type="ARBA" id="ARBA00029447"/>
    </source>
</evidence>
<dbReference type="GO" id="GO:0005886">
    <property type="term" value="C:plasma membrane"/>
    <property type="evidence" value="ECO:0007669"/>
    <property type="project" value="TreeGrafter"/>
</dbReference>
<organism evidence="8 9">
    <name type="scientific">Sinanaerobacter chloroacetimidivorans</name>
    <dbReference type="NCBI Taxonomy" id="2818044"/>
    <lineage>
        <taxon>Bacteria</taxon>
        <taxon>Bacillati</taxon>
        <taxon>Bacillota</taxon>
        <taxon>Clostridia</taxon>
        <taxon>Peptostreptococcales</taxon>
        <taxon>Anaerovoracaceae</taxon>
        <taxon>Sinanaerobacter</taxon>
    </lineage>
</organism>
<feature type="transmembrane region" description="Helical" evidence="4">
    <location>
        <begin position="20"/>
        <end position="42"/>
    </location>
</feature>
<dbReference type="Pfam" id="PF00015">
    <property type="entry name" value="MCPsignal"/>
    <property type="match status" value="1"/>
</dbReference>
<evidence type="ECO:0000313" key="8">
    <source>
        <dbReference type="EMBL" id="MBR0597353.1"/>
    </source>
</evidence>
<dbReference type="SUPFAM" id="SSF58104">
    <property type="entry name" value="Methyl-accepting chemotaxis protein (MCP) signaling domain"/>
    <property type="match status" value="1"/>
</dbReference>
<evidence type="ECO:0000259" key="7">
    <source>
        <dbReference type="PROSITE" id="PS50885"/>
    </source>
</evidence>
<feature type="domain" description="HAMP" evidence="7">
    <location>
        <begin position="218"/>
        <end position="270"/>
    </location>
</feature>
<dbReference type="InterPro" id="IPR004090">
    <property type="entry name" value="Chemotax_Me-accpt_rcpt"/>
</dbReference>
<gene>
    <name evidence="8" type="ORF">KCX82_05685</name>
</gene>
<dbReference type="InterPro" id="IPR004089">
    <property type="entry name" value="MCPsignal_dom"/>
</dbReference>
<dbReference type="PROSITE" id="PS50112">
    <property type="entry name" value="PAS"/>
    <property type="match status" value="1"/>
</dbReference>
<dbReference type="InterPro" id="IPR013656">
    <property type="entry name" value="PAS_4"/>
</dbReference>
<dbReference type="Gene3D" id="1.10.287.950">
    <property type="entry name" value="Methyl-accepting chemotaxis protein"/>
    <property type="match status" value="1"/>
</dbReference>
<comment type="caution">
    <text evidence="8">The sequence shown here is derived from an EMBL/GenBank/DDBJ whole genome shotgun (WGS) entry which is preliminary data.</text>
</comment>
<dbReference type="PROSITE" id="PS50885">
    <property type="entry name" value="HAMP"/>
    <property type="match status" value="2"/>
</dbReference>
<keyword evidence="3" id="KW-0807">Transducer</keyword>
<dbReference type="SMART" id="SM00283">
    <property type="entry name" value="MA"/>
    <property type="match status" value="1"/>
</dbReference>
<dbReference type="GO" id="GO:0007165">
    <property type="term" value="P:signal transduction"/>
    <property type="evidence" value="ECO:0007669"/>
    <property type="project" value="UniProtKB-KW"/>
</dbReference>
<dbReference type="InterPro" id="IPR035965">
    <property type="entry name" value="PAS-like_dom_sf"/>
</dbReference>
<dbReference type="SMART" id="SM00304">
    <property type="entry name" value="HAMP"/>
    <property type="match status" value="4"/>
</dbReference>
<dbReference type="CDD" id="cd11386">
    <property type="entry name" value="MCP_signal"/>
    <property type="match status" value="1"/>
</dbReference>
<dbReference type="PANTHER" id="PTHR43531:SF11">
    <property type="entry name" value="METHYL-ACCEPTING CHEMOTAXIS PROTEIN 3"/>
    <property type="match status" value="1"/>
</dbReference>
<keyword evidence="4" id="KW-1133">Transmembrane helix</keyword>
<dbReference type="Proteomes" id="UP000675664">
    <property type="component" value="Unassembled WGS sequence"/>
</dbReference>
<evidence type="ECO:0000259" key="5">
    <source>
        <dbReference type="PROSITE" id="PS50111"/>
    </source>
</evidence>
<dbReference type="SUPFAM" id="SSF55785">
    <property type="entry name" value="PYP-like sensor domain (PAS domain)"/>
    <property type="match status" value="1"/>
</dbReference>
<dbReference type="InterPro" id="IPR003660">
    <property type="entry name" value="HAMP_dom"/>
</dbReference>
<dbReference type="AlphaFoldDB" id="A0A8J8B096"/>
<dbReference type="Gene3D" id="3.30.450.20">
    <property type="entry name" value="PAS domain"/>
    <property type="match status" value="1"/>
</dbReference>
<dbReference type="CDD" id="cd00130">
    <property type="entry name" value="PAS"/>
    <property type="match status" value="1"/>
</dbReference>
<evidence type="ECO:0000259" key="6">
    <source>
        <dbReference type="PROSITE" id="PS50112"/>
    </source>
</evidence>
<sequence length="995" mass="108058">MKSKKHQKLREKVRSGFLKVTFVIIGMMIVSILSNLILVSYARGIYDGPYKEMAAVGTIEKNIEIIEKNIYIAMAETNNQTIVSHVNKIKDNEKELQSSIEELKAVVPKDQIAEIDLFQTQFEKSYPALDRIGEKLTTFDANGDNEWEEALNIMNDEALPIFKVARDTLEVLHTRSESAATDYLHNAAIAQILVICLMAAGLLLSIFVSAIISKRLEGEILAPVNELVAVSSSIAKGDIDVTVTYDKDDELGVLSKSMKAIIVSLQALIGEAKMLTQGAVEGKLSTRGNAEKFQGGYKEIIQGVNHTLDAMTSPLSVSAEYLNRISKGDIPELITEEYKGDFNGIKNSLNTCITAINSLIRDTDMLANEAIHGRLDKRADSRIHGGDFAKIIDGINRTTDALVGYINELPSPIIIMDKDYSIVYINKAGADIAALSRDEAMGLKCYDVMKTEDCGTENCACRQAMEKCTRMTRETSAHPNDLNLEISYSGMPVLDQNQNVVGVFEIIVDQTDVINAMKQAEQNAEISRKQTEYQDREVENLIVNLEKLGKGDLNIQTVLFDTDKDTQRIGENFKNINENLNKSVQAIQMLINEASAMTEAAIEGNLNYRADSSKHGGSFAQIMEGLNQTLDAVVEPIEEALSVMKEMARGNLQVTMTGDYNGDHAEIKKALNDTINNIRSYVNEISAILSEVADGNLNVSITEDYKGDFIEIKDSLNNIIMSLNQVMGNISVAADQVASGSRQVSDGSQSLSQGSTEQASSIQELTASIIEIASQTKQNAVNANQASDLAETVCDNAKKGNAQMQSMLESMGEINESSANISKIIKVIDDIAFQTNILALNAAVEAARAGQHGKGFAVVAEEVRNLAARSADAARETTDLIEGSIGKVQVGTRIANETASGLSEIVTGIEEAAGLMQGIAEASNEQASGISFISKGIEQVSQVVQNNSATAEESAAASEELSGQAELLKEMVGRFRFNTDTKELYGSETLLLSGH</sequence>
<evidence type="ECO:0000256" key="1">
    <source>
        <dbReference type="ARBA" id="ARBA00022500"/>
    </source>
</evidence>
<feature type="domain" description="PAS" evidence="6">
    <location>
        <begin position="398"/>
        <end position="453"/>
    </location>
</feature>
<dbReference type="SUPFAM" id="SSF158472">
    <property type="entry name" value="HAMP domain-like"/>
    <property type="match status" value="1"/>
</dbReference>
<keyword evidence="4" id="KW-0472">Membrane</keyword>
<dbReference type="GO" id="GO:0004888">
    <property type="term" value="F:transmembrane signaling receptor activity"/>
    <property type="evidence" value="ECO:0007669"/>
    <property type="project" value="InterPro"/>
</dbReference>
<evidence type="ECO:0000256" key="3">
    <source>
        <dbReference type="PROSITE-ProRule" id="PRU00284"/>
    </source>
</evidence>
<dbReference type="PROSITE" id="PS50111">
    <property type="entry name" value="CHEMOTAXIS_TRANSDUC_2"/>
    <property type="match status" value="1"/>
</dbReference>
<accession>A0A8J8B096</accession>
<comment type="similarity">
    <text evidence="2">Belongs to the methyl-accepting chemotaxis (MCP) protein family.</text>
</comment>
<dbReference type="InterPro" id="IPR000014">
    <property type="entry name" value="PAS"/>
</dbReference>
<dbReference type="RefSeq" id="WP_227017491.1">
    <property type="nucleotide sequence ID" value="NZ_JAGSND010000003.1"/>
</dbReference>
<dbReference type="Pfam" id="PF08448">
    <property type="entry name" value="PAS_4"/>
    <property type="match status" value="1"/>
</dbReference>
<keyword evidence="9" id="KW-1185">Reference proteome</keyword>
<dbReference type="PRINTS" id="PR00260">
    <property type="entry name" value="CHEMTRNSDUCR"/>
</dbReference>
<dbReference type="InterPro" id="IPR051310">
    <property type="entry name" value="MCP_chemotaxis"/>
</dbReference>
<reference evidence="8" key="2">
    <citation type="submission" date="2021-04" db="EMBL/GenBank/DDBJ databases">
        <authorList>
            <person name="Liu J."/>
        </authorList>
    </citation>
    <scope>NUCLEOTIDE SEQUENCE</scope>
    <source>
        <strain evidence="8">BAD-6</strain>
    </source>
</reference>
<dbReference type="CDD" id="cd06225">
    <property type="entry name" value="HAMP"/>
    <property type="match status" value="1"/>
</dbReference>
<feature type="domain" description="Methyl-accepting transducer" evidence="5">
    <location>
        <begin position="733"/>
        <end position="962"/>
    </location>
</feature>
<keyword evidence="1" id="KW-0145">Chemotaxis</keyword>
<dbReference type="GO" id="GO:0006935">
    <property type="term" value="P:chemotaxis"/>
    <property type="evidence" value="ECO:0007669"/>
    <property type="project" value="UniProtKB-KW"/>
</dbReference>
<name>A0A8J8B096_9FIRM</name>
<dbReference type="PANTHER" id="PTHR43531">
    <property type="entry name" value="PROTEIN ICFG"/>
    <property type="match status" value="1"/>
</dbReference>
<feature type="domain" description="HAMP" evidence="7">
    <location>
        <begin position="631"/>
        <end position="683"/>
    </location>
</feature>
<keyword evidence="4" id="KW-0812">Transmembrane</keyword>
<dbReference type="Gene3D" id="1.20.120.1530">
    <property type="match status" value="2"/>
</dbReference>
<dbReference type="Pfam" id="PF00672">
    <property type="entry name" value="HAMP"/>
    <property type="match status" value="1"/>
</dbReference>
<proteinExistence type="inferred from homology"/>
<evidence type="ECO:0000313" key="9">
    <source>
        <dbReference type="Proteomes" id="UP000675664"/>
    </source>
</evidence>
<dbReference type="Pfam" id="PF18947">
    <property type="entry name" value="HAMP_2"/>
    <property type="match status" value="2"/>
</dbReference>
<dbReference type="EMBL" id="JAGSND010000003">
    <property type="protein sequence ID" value="MBR0597353.1"/>
    <property type="molecule type" value="Genomic_DNA"/>
</dbReference>